<gene>
    <name evidence="2" type="ORF">EHQ17_04560</name>
</gene>
<accession>A0A5F1YDQ0</accession>
<sequence>MSDKAIKTFRVNKKETFYKTINTEFFFVPSLPLEAKGLLGLCLARPDDWIINFSETQRHSSNGETSHRSAWKALERHGYFHRNRFRNEKGEFVHEYIIYEHPSLNPHFSGIVPEIKKRKNPDVKIKSGQPEDVQTPEPTRGNPPVETHARTSTSGNPPPENHDLLNINQPSTDLPITEEPKKNEPITEKEREKSSLSEEITFLNVHRKIIELMARYKLKYNEKESKETSAINWFMTEGHEAALIYELMENLIFIKDSELYRDDMKFWKPIPIKISSAKSYIDQIRATSEALRIPKKMSWDKPELKSRGPEDFEFFEDWIQDQKITPETKRLILSANSPEEYFDPESKNPKVLYAKSFYEAFKKAKGGACKFKRPAA</sequence>
<protein>
    <recommendedName>
        <fullName evidence="4">Helix-turn-helix domain-containing protein</fullName>
    </recommendedName>
</protein>
<keyword evidence="3" id="KW-1185">Reference proteome</keyword>
<dbReference type="Proteomes" id="UP000298277">
    <property type="component" value="Unassembled WGS sequence"/>
</dbReference>
<name>A0A5F1YDQ0_9LEPT</name>
<feature type="region of interest" description="Disordered" evidence="1">
    <location>
        <begin position="119"/>
        <end position="193"/>
    </location>
</feature>
<evidence type="ECO:0000313" key="3">
    <source>
        <dbReference type="Proteomes" id="UP000298277"/>
    </source>
</evidence>
<dbReference type="RefSeq" id="WP_135595556.1">
    <property type="nucleotide sequence ID" value="NZ_RQEZ01000086.1"/>
</dbReference>
<comment type="caution">
    <text evidence="2">The sequence shown here is derived from an EMBL/GenBank/DDBJ whole genome shotgun (WGS) entry which is preliminary data.</text>
</comment>
<evidence type="ECO:0000313" key="2">
    <source>
        <dbReference type="EMBL" id="TGK36191.1"/>
    </source>
</evidence>
<organism evidence="2 3">
    <name type="scientific">Leptospira gomenensis</name>
    <dbReference type="NCBI Taxonomy" id="2484974"/>
    <lineage>
        <taxon>Bacteria</taxon>
        <taxon>Pseudomonadati</taxon>
        <taxon>Spirochaetota</taxon>
        <taxon>Spirochaetia</taxon>
        <taxon>Leptospirales</taxon>
        <taxon>Leptospiraceae</taxon>
        <taxon>Leptospira</taxon>
    </lineage>
</organism>
<dbReference type="AlphaFoldDB" id="A0A5F1YDQ0"/>
<dbReference type="EMBL" id="RQFA01000024">
    <property type="protein sequence ID" value="TGK36191.1"/>
    <property type="molecule type" value="Genomic_DNA"/>
</dbReference>
<evidence type="ECO:0000256" key="1">
    <source>
        <dbReference type="SAM" id="MobiDB-lite"/>
    </source>
</evidence>
<proteinExistence type="predicted"/>
<feature type="compositionally biased region" description="Basic and acidic residues" evidence="1">
    <location>
        <begin position="178"/>
        <end position="193"/>
    </location>
</feature>
<reference evidence="2" key="1">
    <citation type="journal article" date="2019" name="PLoS Negl. Trop. Dis.">
        <title>Revisiting the worldwide diversity of Leptospira species in the environment.</title>
        <authorList>
            <person name="Vincent A.T."/>
            <person name="Schiettekatte O."/>
            <person name="Bourhy P."/>
            <person name="Veyrier F.J."/>
            <person name="Picardeau M."/>
        </authorList>
    </citation>
    <scope>NUCLEOTIDE SEQUENCE [LARGE SCALE GENOMIC DNA]</scope>
    <source>
        <strain evidence="2">201800299</strain>
    </source>
</reference>
<evidence type="ECO:0008006" key="4">
    <source>
        <dbReference type="Google" id="ProtNLM"/>
    </source>
</evidence>
<dbReference type="OrthoDB" id="345253at2"/>